<accession>A0ABS3QUJ2</accession>
<evidence type="ECO:0000259" key="1">
    <source>
        <dbReference type="Pfam" id="PF03364"/>
    </source>
</evidence>
<sequence length="157" mass="18368">MASSTDNSIHVDAPIELVWRTMNDVRRWPSLFTEYASIEVLHEEGTTVRFRLTMVPDPDGTVWSWVSERTWDDETRTSRAHRVETGPFEYMRIYWDFRTEGEGTLMRWRQEFEAKPTAPFTDEEITKRLNDNTAIQQAVIKEKIERIALGGAEIGRT</sequence>
<dbReference type="RefSeq" id="WP_208265931.1">
    <property type="nucleotide sequence ID" value="NZ_BAAAGM010000026.1"/>
</dbReference>
<dbReference type="Gene3D" id="3.30.530.20">
    <property type="match status" value="1"/>
</dbReference>
<evidence type="ECO:0000313" key="2">
    <source>
        <dbReference type="EMBL" id="MBO2437596.1"/>
    </source>
</evidence>
<dbReference type="CDD" id="cd08860">
    <property type="entry name" value="TcmN_ARO-CYC_like"/>
    <property type="match status" value="1"/>
</dbReference>
<name>A0ABS3QUJ2_9ACTN</name>
<keyword evidence="3" id="KW-1185">Reference proteome</keyword>
<protein>
    <submittedName>
        <fullName evidence="2">SRPBCC family protein</fullName>
    </submittedName>
</protein>
<dbReference type="Proteomes" id="UP000666915">
    <property type="component" value="Unassembled WGS sequence"/>
</dbReference>
<dbReference type="InterPro" id="IPR005031">
    <property type="entry name" value="COQ10_START"/>
</dbReference>
<organism evidence="2 3">
    <name type="scientific">Actinomadura nitritigenes</name>
    <dbReference type="NCBI Taxonomy" id="134602"/>
    <lineage>
        <taxon>Bacteria</taxon>
        <taxon>Bacillati</taxon>
        <taxon>Actinomycetota</taxon>
        <taxon>Actinomycetes</taxon>
        <taxon>Streptosporangiales</taxon>
        <taxon>Thermomonosporaceae</taxon>
        <taxon>Actinomadura</taxon>
    </lineage>
</organism>
<dbReference type="EMBL" id="JAGEOK010000005">
    <property type="protein sequence ID" value="MBO2437596.1"/>
    <property type="molecule type" value="Genomic_DNA"/>
</dbReference>
<evidence type="ECO:0000313" key="3">
    <source>
        <dbReference type="Proteomes" id="UP000666915"/>
    </source>
</evidence>
<feature type="domain" description="Coenzyme Q-binding protein COQ10 START" evidence="1">
    <location>
        <begin position="11"/>
        <end position="121"/>
    </location>
</feature>
<gene>
    <name evidence="2" type="ORF">J4557_08710</name>
</gene>
<reference evidence="2 3" key="1">
    <citation type="submission" date="2021-03" db="EMBL/GenBank/DDBJ databases">
        <authorList>
            <person name="Kanchanasin P."/>
            <person name="Saeng-In P."/>
            <person name="Phongsopitanun W."/>
            <person name="Yuki M."/>
            <person name="Kudo T."/>
            <person name="Ohkuma M."/>
            <person name="Tanasupawat S."/>
        </authorList>
    </citation>
    <scope>NUCLEOTIDE SEQUENCE [LARGE SCALE GENOMIC DNA]</scope>
    <source>
        <strain evidence="2 3">L46</strain>
    </source>
</reference>
<proteinExistence type="predicted"/>
<dbReference type="Pfam" id="PF03364">
    <property type="entry name" value="Polyketide_cyc"/>
    <property type="match status" value="1"/>
</dbReference>
<comment type="caution">
    <text evidence="2">The sequence shown here is derived from an EMBL/GenBank/DDBJ whole genome shotgun (WGS) entry which is preliminary data.</text>
</comment>
<dbReference type="InterPro" id="IPR023393">
    <property type="entry name" value="START-like_dom_sf"/>
</dbReference>
<dbReference type="SUPFAM" id="SSF55961">
    <property type="entry name" value="Bet v1-like"/>
    <property type="match status" value="1"/>
</dbReference>